<proteinExistence type="predicted"/>
<dbReference type="Pfam" id="PF07394">
    <property type="entry name" value="DUF1501"/>
    <property type="match status" value="1"/>
</dbReference>
<dbReference type="InterPro" id="IPR010869">
    <property type="entry name" value="DUF1501"/>
</dbReference>
<dbReference type="PANTHER" id="PTHR43737:SF1">
    <property type="entry name" value="DUF1501 DOMAIN-CONTAINING PROTEIN"/>
    <property type="match status" value="1"/>
</dbReference>
<dbReference type="EMBL" id="CP036275">
    <property type="protein sequence ID" value="QDU37511.1"/>
    <property type="molecule type" value="Genomic_DNA"/>
</dbReference>
<dbReference type="AlphaFoldDB" id="A0A517Z4U9"/>
<protein>
    <recommendedName>
        <fullName evidence="3">Sulfatase</fullName>
    </recommendedName>
</protein>
<organism evidence="1 2">
    <name type="scientific">Maioricimonas rarisocia</name>
    <dbReference type="NCBI Taxonomy" id="2528026"/>
    <lineage>
        <taxon>Bacteria</taxon>
        <taxon>Pseudomonadati</taxon>
        <taxon>Planctomycetota</taxon>
        <taxon>Planctomycetia</taxon>
        <taxon>Planctomycetales</taxon>
        <taxon>Planctomycetaceae</taxon>
        <taxon>Maioricimonas</taxon>
    </lineage>
</organism>
<dbReference type="KEGG" id="mri:Mal4_18250"/>
<gene>
    <name evidence="1" type="ORF">Mal4_18250</name>
</gene>
<dbReference type="InterPro" id="IPR006311">
    <property type="entry name" value="TAT_signal"/>
</dbReference>
<dbReference type="InterPro" id="IPR017850">
    <property type="entry name" value="Alkaline_phosphatase_core_sf"/>
</dbReference>
<name>A0A517Z4U9_9PLAN</name>
<evidence type="ECO:0000313" key="1">
    <source>
        <dbReference type="EMBL" id="QDU37511.1"/>
    </source>
</evidence>
<sequence length="469" mass="50221">MTHSNGRANKRPAMRTTVSLSRRGLLQATLCGMAGIGASRWMPAFAEALAADAQRKRHCVLLWMAGGPSQTDTFDMKPGHANGGEFQEIETSVPGLRFSEHLPRLARLADHLAVLRGMSTAEGDHGRGTYLMHTGRPPEGPIRYPTIGSAVSKELADAAAPLPGFVTVAAGQSFNRAAFQPGFLGPRHAPLAVRSRDDVRSLQQIEADQDFARLEIEDLGPPAEVGLGQAERRARLLQELQSDFAARHSGGATAMHQTTVERAIQMIHSDAADAFDLTAEPAVVREKYGRGRFGQGCLLGRRLIERGVPFIEVVLGDQGRWDTHTANFPTVASLSGELDAGWASLMEELDERGLLESTTILWMGEFGRTPRINGSAGRDHFPQAWTSVLAGGGINGGQAYGRTDAGGMSVVDGALSVDDVLATLCGALGVNPRKQNISEVGRPIRIVDGKPVSELLSDPMAARDVEEES</sequence>
<reference evidence="1 2" key="1">
    <citation type="submission" date="2019-02" db="EMBL/GenBank/DDBJ databases">
        <title>Deep-cultivation of Planctomycetes and their phenomic and genomic characterization uncovers novel biology.</title>
        <authorList>
            <person name="Wiegand S."/>
            <person name="Jogler M."/>
            <person name="Boedeker C."/>
            <person name="Pinto D."/>
            <person name="Vollmers J."/>
            <person name="Rivas-Marin E."/>
            <person name="Kohn T."/>
            <person name="Peeters S.H."/>
            <person name="Heuer A."/>
            <person name="Rast P."/>
            <person name="Oberbeckmann S."/>
            <person name="Bunk B."/>
            <person name="Jeske O."/>
            <person name="Meyerdierks A."/>
            <person name="Storesund J.E."/>
            <person name="Kallscheuer N."/>
            <person name="Luecker S."/>
            <person name="Lage O.M."/>
            <person name="Pohl T."/>
            <person name="Merkel B.J."/>
            <person name="Hornburger P."/>
            <person name="Mueller R.-W."/>
            <person name="Bruemmer F."/>
            <person name="Labrenz M."/>
            <person name="Spormann A.M."/>
            <person name="Op den Camp H."/>
            <person name="Overmann J."/>
            <person name="Amann R."/>
            <person name="Jetten M.S.M."/>
            <person name="Mascher T."/>
            <person name="Medema M.H."/>
            <person name="Devos D.P."/>
            <person name="Kaster A.-K."/>
            <person name="Ovreas L."/>
            <person name="Rohde M."/>
            <person name="Galperin M.Y."/>
            <person name="Jogler C."/>
        </authorList>
    </citation>
    <scope>NUCLEOTIDE SEQUENCE [LARGE SCALE GENOMIC DNA]</scope>
    <source>
        <strain evidence="1 2">Mal4</strain>
    </source>
</reference>
<keyword evidence="2" id="KW-1185">Reference proteome</keyword>
<dbReference type="SUPFAM" id="SSF53649">
    <property type="entry name" value="Alkaline phosphatase-like"/>
    <property type="match status" value="1"/>
</dbReference>
<accession>A0A517Z4U9</accession>
<evidence type="ECO:0008006" key="3">
    <source>
        <dbReference type="Google" id="ProtNLM"/>
    </source>
</evidence>
<dbReference type="RefSeq" id="WP_231746750.1">
    <property type="nucleotide sequence ID" value="NZ_CP036275.1"/>
</dbReference>
<dbReference type="PANTHER" id="PTHR43737">
    <property type="entry name" value="BLL7424 PROTEIN"/>
    <property type="match status" value="1"/>
</dbReference>
<dbReference type="Proteomes" id="UP000320496">
    <property type="component" value="Chromosome"/>
</dbReference>
<dbReference type="PROSITE" id="PS51318">
    <property type="entry name" value="TAT"/>
    <property type="match status" value="1"/>
</dbReference>
<evidence type="ECO:0000313" key="2">
    <source>
        <dbReference type="Proteomes" id="UP000320496"/>
    </source>
</evidence>